<accession>A0AAV9CN37</accession>
<evidence type="ECO:0000313" key="5">
    <source>
        <dbReference type="EMBL" id="KAK1290180.1"/>
    </source>
</evidence>
<feature type="transmembrane region" description="Helical" evidence="4">
    <location>
        <begin position="24"/>
        <end position="43"/>
    </location>
</feature>
<evidence type="ECO:0000256" key="3">
    <source>
        <dbReference type="ARBA" id="ARBA00022676"/>
    </source>
</evidence>
<reference evidence="5" key="1">
    <citation type="journal article" date="2023" name="Nat. Commun.">
        <title>Diploid and tetraploid genomes of Acorus and the evolution of monocots.</title>
        <authorList>
            <person name="Ma L."/>
            <person name="Liu K.W."/>
            <person name="Li Z."/>
            <person name="Hsiao Y.Y."/>
            <person name="Qi Y."/>
            <person name="Fu T."/>
            <person name="Tang G.D."/>
            <person name="Zhang D."/>
            <person name="Sun W.H."/>
            <person name="Liu D.K."/>
            <person name="Li Y."/>
            <person name="Chen G.Z."/>
            <person name="Liu X.D."/>
            <person name="Liao X.Y."/>
            <person name="Jiang Y.T."/>
            <person name="Yu X."/>
            <person name="Hao Y."/>
            <person name="Huang J."/>
            <person name="Zhao X.W."/>
            <person name="Ke S."/>
            <person name="Chen Y.Y."/>
            <person name="Wu W.L."/>
            <person name="Hsu J.L."/>
            <person name="Lin Y.F."/>
            <person name="Huang M.D."/>
            <person name="Li C.Y."/>
            <person name="Huang L."/>
            <person name="Wang Z.W."/>
            <person name="Zhao X."/>
            <person name="Zhong W.Y."/>
            <person name="Peng D.H."/>
            <person name="Ahmad S."/>
            <person name="Lan S."/>
            <person name="Zhang J.S."/>
            <person name="Tsai W.C."/>
            <person name="Van de Peer Y."/>
            <person name="Liu Z.J."/>
        </authorList>
    </citation>
    <scope>NUCLEOTIDE SEQUENCE</scope>
    <source>
        <strain evidence="5">CP</strain>
    </source>
</reference>
<keyword evidence="4" id="KW-0333">Golgi apparatus</keyword>
<dbReference type="InterPro" id="IPR029044">
    <property type="entry name" value="Nucleotide-diphossugar_trans"/>
</dbReference>
<comment type="similarity">
    <text evidence="2 4">Belongs to the glycosyltransferase 8 family.</text>
</comment>
<dbReference type="PANTHER" id="PTHR32116">
    <property type="entry name" value="GALACTURONOSYLTRANSFERASE 4-RELATED"/>
    <property type="match status" value="1"/>
</dbReference>
<protein>
    <recommendedName>
        <fullName evidence="4">Hexosyltransferase</fullName>
        <ecNumber evidence="4">2.4.1.-</ecNumber>
    </recommendedName>
</protein>
<dbReference type="SUPFAM" id="SSF53448">
    <property type="entry name" value="Nucleotide-diphospho-sugar transferases"/>
    <property type="match status" value="1"/>
</dbReference>
<dbReference type="EMBL" id="JAUJYO010000018">
    <property type="protein sequence ID" value="KAK1290180.1"/>
    <property type="molecule type" value="Genomic_DNA"/>
</dbReference>
<comment type="subcellular location">
    <subcellularLocation>
        <location evidence="4">Golgi apparatus membrane</location>
        <topology evidence="4">Single-pass type II membrane protein</topology>
    </subcellularLocation>
</comment>
<keyword evidence="3 4" id="KW-0328">Glycosyltransferase</keyword>
<gene>
    <name evidence="5" type="primary">GAUT9</name>
    <name evidence="5" type="ORF">QJS10_CPB18g01364</name>
</gene>
<reference evidence="5" key="2">
    <citation type="submission" date="2023-06" db="EMBL/GenBank/DDBJ databases">
        <authorList>
            <person name="Ma L."/>
            <person name="Liu K.-W."/>
            <person name="Li Z."/>
            <person name="Hsiao Y.-Y."/>
            <person name="Qi Y."/>
            <person name="Fu T."/>
            <person name="Tang G."/>
            <person name="Zhang D."/>
            <person name="Sun W.-H."/>
            <person name="Liu D.-K."/>
            <person name="Li Y."/>
            <person name="Chen G.-Z."/>
            <person name="Liu X.-D."/>
            <person name="Liao X.-Y."/>
            <person name="Jiang Y.-T."/>
            <person name="Yu X."/>
            <person name="Hao Y."/>
            <person name="Huang J."/>
            <person name="Zhao X.-W."/>
            <person name="Ke S."/>
            <person name="Chen Y.-Y."/>
            <person name="Wu W.-L."/>
            <person name="Hsu J.-L."/>
            <person name="Lin Y.-F."/>
            <person name="Huang M.-D."/>
            <person name="Li C.-Y."/>
            <person name="Huang L."/>
            <person name="Wang Z.-W."/>
            <person name="Zhao X."/>
            <person name="Zhong W.-Y."/>
            <person name="Peng D.-H."/>
            <person name="Ahmad S."/>
            <person name="Lan S."/>
            <person name="Zhang J.-S."/>
            <person name="Tsai W.-C."/>
            <person name="Van De Peer Y."/>
            <person name="Liu Z.-J."/>
        </authorList>
    </citation>
    <scope>NUCLEOTIDE SEQUENCE</scope>
    <source>
        <strain evidence="5">CP</strain>
        <tissue evidence="5">Leaves</tissue>
    </source>
</reference>
<evidence type="ECO:0000313" key="6">
    <source>
        <dbReference type="Proteomes" id="UP001180020"/>
    </source>
</evidence>
<comment type="pathway">
    <text evidence="1 4">Glycan metabolism; pectin biosynthesis.</text>
</comment>
<proteinExistence type="inferred from homology"/>
<dbReference type="Pfam" id="PF01501">
    <property type="entry name" value="Glyco_transf_8"/>
    <property type="match status" value="1"/>
</dbReference>
<dbReference type="PANTHER" id="PTHR32116:SF61">
    <property type="entry name" value="GALACTURONOSYLTRANSFERASE 9-RELATED"/>
    <property type="match status" value="1"/>
</dbReference>
<comment type="caution">
    <text evidence="5">The sequence shown here is derived from an EMBL/GenBank/DDBJ whole genome shotgun (WGS) entry which is preliminary data.</text>
</comment>
<evidence type="ECO:0000256" key="2">
    <source>
        <dbReference type="ARBA" id="ARBA00006351"/>
    </source>
</evidence>
<keyword evidence="4" id="KW-1133">Transmembrane helix</keyword>
<dbReference type="GO" id="GO:0071555">
    <property type="term" value="P:cell wall organization"/>
    <property type="evidence" value="ECO:0007669"/>
    <property type="project" value="UniProtKB-KW"/>
</dbReference>
<keyword evidence="3 4" id="KW-0808">Transferase</keyword>
<sequence>MAGGGGIRIGRSIGERNGIRPSRIIISAVFLLLFLVSLFSIFFSNSSPSTTDTGSSASSSTSHTFLALNSDPSKTRQSLIHKQATDHIALANAYASYGRRLKLDASRQLHLFESLASSLSDSLSRHQFDPDRPIEEEPLRQLEKEAKDKIKATRLHVSESKESYDTQIKIQKLHDTIFTVSEQLARARKLGDLSIRIAAKSTPKSLNCLAMRLMGDRIAHPEEYADLDEARTTGGRRFDDPGLFHYAVFSDNVIAVSTVVNSVVKNAREPARVVFHVVTDEMNLQAMEVWFKRRPLGGGARVEIRSVGEFDFLNSSYVPAMRRAGDSSAASVLRFLRFYLPEMYPKLRRIVLLEDDVVVQRDLSELWRVDLDGKVNGAVETCFGPFRRFSKYLNFSDSAVAERYNAKACAWAFGVNVFDLDAWRSEGCTDLYHHWDRLNEDGTLWRVDDPLPAGLVTFYGLTKPLDKTWHVMGLGYNPSIGQDEIKKAAVVHFDGEMKPWLDIAMNQYKHLWTKYVDTEMEYLPLCNFGV</sequence>
<dbReference type="EC" id="2.4.1.-" evidence="4"/>
<dbReference type="InterPro" id="IPR029993">
    <property type="entry name" value="GAUT"/>
</dbReference>
<evidence type="ECO:0000256" key="1">
    <source>
        <dbReference type="ARBA" id="ARBA00004877"/>
    </source>
</evidence>
<dbReference type="InterPro" id="IPR002495">
    <property type="entry name" value="Glyco_trans_8"/>
</dbReference>
<dbReference type="Proteomes" id="UP001180020">
    <property type="component" value="Unassembled WGS sequence"/>
</dbReference>
<keyword evidence="6" id="KW-1185">Reference proteome</keyword>
<name>A0AAV9CN37_ACOCL</name>
<dbReference type="Gene3D" id="3.90.550.10">
    <property type="entry name" value="Spore Coat Polysaccharide Biosynthesis Protein SpsA, Chain A"/>
    <property type="match status" value="1"/>
</dbReference>
<dbReference type="CDD" id="cd06429">
    <property type="entry name" value="GT8_like_1"/>
    <property type="match status" value="1"/>
</dbReference>
<evidence type="ECO:0000256" key="4">
    <source>
        <dbReference type="RuleBase" id="RU362027"/>
    </source>
</evidence>
<dbReference type="AlphaFoldDB" id="A0AAV9CN37"/>
<keyword evidence="4" id="KW-0472">Membrane</keyword>
<keyword evidence="4" id="KW-0961">Cell wall biogenesis/degradation</keyword>
<dbReference type="GO" id="GO:0000139">
    <property type="term" value="C:Golgi membrane"/>
    <property type="evidence" value="ECO:0007669"/>
    <property type="project" value="UniProtKB-SubCell"/>
</dbReference>
<keyword evidence="4" id="KW-0812">Transmembrane</keyword>
<organism evidence="5 6">
    <name type="scientific">Acorus calamus</name>
    <name type="common">Sweet flag</name>
    <dbReference type="NCBI Taxonomy" id="4465"/>
    <lineage>
        <taxon>Eukaryota</taxon>
        <taxon>Viridiplantae</taxon>
        <taxon>Streptophyta</taxon>
        <taxon>Embryophyta</taxon>
        <taxon>Tracheophyta</taxon>
        <taxon>Spermatophyta</taxon>
        <taxon>Magnoliopsida</taxon>
        <taxon>Liliopsida</taxon>
        <taxon>Acoraceae</taxon>
        <taxon>Acorus</taxon>
    </lineage>
</organism>
<dbReference type="GO" id="GO:0047262">
    <property type="term" value="F:polygalacturonate 4-alpha-galacturonosyltransferase activity"/>
    <property type="evidence" value="ECO:0007669"/>
    <property type="project" value="InterPro"/>
</dbReference>